<feature type="binding site" evidence="2">
    <location>
        <position position="69"/>
    </location>
    <ligand>
        <name>substrate</name>
    </ligand>
</feature>
<dbReference type="InterPro" id="IPR025540">
    <property type="entry name" value="FlK"/>
</dbReference>
<feature type="active site" evidence="1">
    <location>
        <position position="50"/>
    </location>
</feature>
<dbReference type="SUPFAM" id="SSF54637">
    <property type="entry name" value="Thioesterase/thiol ester dehydrase-isomerase"/>
    <property type="match status" value="1"/>
</dbReference>
<reference evidence="4 5" key="1">
    <citation type="submission" date="2016-07" db="EMBL/GenBank/DDBJ databases">
        <title>Draft genome sequence of Methyloligella halotolerans C2T (VKM B-2706T=CCUG 61687T=DSM 25045T), a halotolerant polyhydroxybutyrate accumulating methylotroph.</title>
        <authorList>
            <person name="Vasilenko O.V."/>
            <person name="Doronina N.V."/>
            <person name="Poroshina M.N."/>
            <person name="Tarlachkov S.V."/>
            <person name="Trotsenko Y.A."/>
        </authorList>
    </citation>
    <scope>NUCLEOTIDE SEQUENCE [LARGE SCALE GENOMIC DNA]</scope>
    <source>
        <strain evidence="4 5">VKM B-2706</strain>
    </source>
</reference>
<sequence>MKPTLVPGLTAQFAYRIPDTKTVPNLYPEADEFQEMPEVFATGFMVGLMEWTCLKLLAPHLDEGEGSLGTHINVSHAAATPPGLTVTVDAECIEVRGPRLKFHVRAHDGVGMIGEGEHERFVVTWERFDRGMQKKLQAVREAQSEEAGA</sequence>
<feature type="binding site" evidence="2">
    <location>
        <position position="120"/>
    </location>
    <ligand>
        <name>substrate</name>
    </ligand>
</feature>
<dbReference type="InterPro" id="IPR029069">
    <property type="entry name" value="HotDog_dom_sf"/>
</dbReference>
<dbReference type="STRING" id="1177755.A7A08_00343"/>
<protein>
    <submittedName>
        <fullName evidence="4">Fluoroacetyl-CoA thioesterase</fullName>
        <ecNumber evidence="4">3.1.2.29</ecNumber>
    </submittedName>
</protein>
<accession>A0A1E2S298</accession>
<evidence type="ECO:0000313" key="4">
    <source>
        <dbReference type="EMBL" id="ODA68520.1"/>
    </source>
</evidence>
<evidence type="ECO:0000313" key="5">
    <source>
        <dbReference type="Proteomes" id="UP000095087"/>
    </source>
</evidence>
<dbReference type="Pfam" id="PF22636">
    <property type="entry name" value="FlK"/>
    <property type="match status" value="1"/>
</dbReference>
<dbReference type="OrthoDB" id="6902891at2"/>
<dbReference type="Proteomes" id="UP000095087">
    <property type="component" value="Unassembled WGS sequence"/>
</dbReference>
<dbReference type="AlphaFoldDB" id="A0A1E2S298"/>
<keyword evidence="5" id="KW-1185">Reference proteome</keyword>
<evidence type="ECO:0000259" key="3">
    <source>
        <dbReference type="Pfam" id="PF22636"/>
    </source>
</evidence>
<dbReference type="PANTHER" id="PTHR36934:SF1">
    <property type="entry name" value="THIOESTERASE DOMAIN-CONTAINING PROTEIN"/>
    <property type="match status" value="1"/>
</dbReference>
<keyword evidence="4" id="KW-0378">Hydrolase</keyword>
<comment type="caution">
    <text evidence="4">The sequence shown here is derived from an EMBL/GenBank/DDBJ whole genome shotgun (WGS) entry which is preliminary data.</text>
</comment>
<dbReference type="PATRIC" id="fig|1177755.3.peg.342"/>
<proteinExistence type="predicted"/>
<organism evidence="4 5">
    <name type="scientific">Methyloligella halotolerans</name>
    <dbReference type="NCBI Taxonomy" id="1177755"/>
    <lineage>
        <taxon>Bacteria</taxon>
        <taxon>Pseudomonadati</taxon>
        <taxon>Pseudomonadota</taxon>
        <taxon>Alphaproteobacteria</taxon>
        <taxon>Hyphomicrobiales</taxon>
        <taxon>Hyphomicrobiaceae</taxon>
        <taxon>Methyloligella</taxon>
    </lineage>
</organism>
<dbReference type="RefSeq" id="WP_069093806.1">
    <property type="nucleotide sequence ID" value="NZ_MASI01000001.1"/>
</dbReference>
<dbReference type="PIRSF" id="PIRSF014972">
    <property type="entry name" value="FlK"/>
    <property type="match status" value="1"/>
</dbReference>
<dbReference type="Gene3D" id="3.10.129.10">
    <property type="entry name" value="Hotdog Thioesterase"/>
    <property type="match status" value="1"/>
</dbReference>
<evidence type="ECO:0000256" key="2">
    <source>
        <dbReference type="PIRSR" id="PIRSR014972-2"/>
    </source>
</evidence>
<dbReference type="CDD" id="cd03440">
    <property type="entry name" value="hot_dog"/>
    <property type="match status" value="1"/>
</dbReference>
<feature type="active site" evidence="1">
    <location>
        <position position="76"/>
    </location>
</feature>
<evidence type="ECO:0000256" key="1">
    <source>
        <dbReference type="PIRSR" id="PIRSR014972-1"/>
    </source>
</evidence>
<dbReference type="PANTHER" id="PTHR36934">
    <property type="entry name" value="BLR0278 PROTEIN"/>
    <property type="match status" value="1"/>
</dbReference>
<dbReference type="GO" id="GO:0016787">
    <property type="term" value="F:hydrolase activity"/>
    <property type="evidence" value="ECO:0007669"/>
    <property type="project" value="UniProtKB-KW"/>
</dbReference>
<dbReference type="EC" id="3.1.2.29" evidence="4"/>
<feature type="domain" description="Fluoroacetyl-CoA-specific thioesterase-like" evidence="3">
    <location>
        <begin position="34"/>
        <end position="125"/>
    </location>
</feature>
<gene>
    <name evidence="4" type="ORF">A7A08_00343</name>
</gene>
<dbReference type="EMBL" id="MASI01000001">
    <property type="protein sequence ID" value="ODA68520.1"/>
    <property type="molecule type" value="Genomic_DNA"/>
</dbReference>
<feature type="active site" evidence="1">
    <location>
        <position position="42"/>
    </location>
</feature>
<dbReference type="InterPro" id="IPR054485">
    <property type="entry name" value="FlK-like_dom"/>
</dbReference>
<name>A0A1E2S298_9HYPH</name>